<dbReference type="Proteomes" id="UP000430120">
    <property type="component" value="Unassembled WGS sequence"/>
</dbReference>
<dbReference type="OrthoDB" id="9779968at2"/>
<dbReference type="RefSeq" id="WP_151125291.1">
    <property type="nucleotide sequence ID" value="NZ_CP088081.1"/>
</dbReference>
<evidence type="ECO:0000313" key="3">
    <source>
        <dbReference type="Proteomes" id="UP000430120"/>
    </source>
</evidence>
<dbReference type="PANTHER" id="PTHR43737:SF1">
    <property type="entry name" value="DUF1501 DOMAIN-CONTAINING PROTEIN"/>
    <property type="match status" value="1"/>
</dbReference>
<protein>
    <submittedName>
        <fullName evidence="2">DUF1501 domain-containing protein</fullName>
    </submittedName>
</protein>
<evidence type="ECO:0000313" key="2">
    <source>
        <dbReference type="EMBL" id="KAB0577063.1"/>
    </source>
</evidence>
<keyword evidence="3" id="KW-1185">Reference proteome</keyword>
<dbReference type="EMBL" id="VZPB01000051">
    <property type="protein sequence ID" value="KAB0577063.1"/>
    <property type="molecule type" value="Genomic_DNA"/>
</dbReference>
<name>A0A643F8H0_IDEDE</name>
<gene>
    <name evidence="2" type="ORF">F7Q92_17020</name>
</gene>
<dbReference type="Pfam" id="PF07394">
    <property type="entry name" value="DUF1501"/>
    <property type="match status" value="1"/>
</dbReference>
<dbReference type="InterPro" id="IPR006311">
    <property type="entry name" value="TAT_signal"/>
</dbReference>
<proteinExistence type="predicted"/>
<organism evidence="2 3">
    <name type="scientific">Ideonella dechloratans</name>
    <dbReference type="NCBI Taxonomy" id="36863"/>
    <lineage>
        <taxon>Bacteria</taxon>
        <taxon>Pseudomonadati</taxon>
        <taxon>Pseudomonadota</taxon>
        <taxon>Betaproteobacteria</taxon>
        <taxon>Burkholderiales</taxon>
        <taxon>Sphaerotilaceae</taxon>
        <taxon>Ideonella</taxon>
    </lineage>
</organism>
<dbReference type="AlphaFoldDB" id="A0A643F8H0"/>
<accession>A0A643F8H0</accession>
<sequence length="420" mass="43503">MTRMDELNRRQWLGAMAALAATGTTRLSWAGSAGQQQGRVVFVILRGGLDGLFAVPATGDPAFAAARDRFTEQAGAPLPLDGTFGLHPALAQMHSLYRGGELLVVHATGLAYHQRSHFDAQQVLESGGEQPGQLRDGWLGRALAATRRSGLAMSTAVPLVLRGWSGVDTWAPSHLPSPSDDLLARLQRLYADDAALGHALSRAKGVQAEVAAAASAAGDDPASLSMAPGSGAEPRPGMGPAKAGAGDFVALCQAAGALMARPEGPQVVVLDVSGWDSHADQAAPNGALTRRLGELDQGLAALRAAMMAPGAEDAWQRTAVVVATEFGRTVEINGTRGTDHGTGGAAWVLGGRVQGGRVLADWPGLAPAQRFEGRDLHITLDIRSVLKGVLGPQLGLGDRVLGDQVFPGSAALKPTPLWRA</sequence>
<evidence type="ECO:0000256" key="1">
    <source>
        <dbReference type="SAM" id="MobiDB-lite"/>
    </source>
</evidence>
<dbReference type="PANTHER" id="PTHR43737">
    <property type="entry name" value="BLL7424 PROTEIN"/>
    <property type="match status" value="1"/>
</dbReference>
<dbReference type="PROSITE" id="PS51318">
    <property type="entry name" value="TAT"/>
    <property type="match status" value="1"/>
</dbReference>
<dbReference type="InterPro" id="IPR010869">
    <property type="entry name" value="DUF1501"/>
</dbReference>
<feature type="region of interest" description="Disordered" evidence="1">
    <location>
        <begin position="217"/>
        <end position="240"/>
    </location>
</feature>
<comment type="caution">
    <text evidence="2">The sequence shown here is derived from an EMBL/GenBank/DDBJ whole genome shotgun (WGS) entry which is preliminary data.</text>
</comment>
<reference evidence="2 3" key="1">
    <citation type="submission" date="2019-09" db="EMBL/GenBank/DDBJ databases">
        <title>Draft genome sequences of 48 bacterial type strains from the CCUG.</title>
        <authorList>
            <person name="Tunovic T."/>
            <person name="Pineiro-Iglesias B."/>
            <person name="Unosson C."/>
            <person name="Inganas E."/>
            <person name="Ohlen M."/>
            <person name="Cardew S."/>
            <person name="Jensie-Markopoulos S."/>
            <person name="Salva-Serra F."/>
            <person name="Jaen-Luchoro D."/>
            <person name="Karlsson R."/>
            <person name="Svensson-Stadler L."/>
            <person name="Chun J."/>
            <person name="Moore E."/>
        </authorList>
    </citation>
    <scope>NUCLEOTIDE SEQUENCE [LARGE SCALE GENOMIC DNA]</scope>
    <source>
        <strain evidence="2 3">CCUG 30977</strain>
    </source>
</reference>